<dbReference type="InterPro" id="IPR024337">
    <property type="entry name" value="tRNA_splic_suSen54"/>
</dbReference>
<name>A0AAV2H5M4_LYMST</name>
<dbReference type="GO" id="GO:0000214">
    <property type="term" value="C:tRNA-intron endonuclease complex"/>
    <property type="evidence" value="ECO:0007669"/>
    <property type="project" value="TreeGrafter"/>
</dbReference>
<keyword evidence="6" id="KW-1185">Reference proteome</keyword>
<dbReference type="AlphaFoldDB" id="A0AAV2H5M4"/>
<protein>
    <recommendedName>
        <fullName evidence="4">tRNA-splicing endonuclease subunit Sen54 N-terminal domain-containing protein</fullName>
    </recommendedName>
</protein>
<evidence type="ECO:0000313" key="5">
    <source>
        <dbReference type="EMBL" id="CAL1528994.1"/>
    </source>
</evidence>
<dbReference type="GO" id="GO:0000379">
    <property type="term" value="P:tRNA-type intron splice site recognition and cleavage"/>
    <property type="evidence" value="ECO:0007669"/>
    <property type="project" value="TreeGrafter"/>
</dbReference>
<feature type="compositionally biased region" description="Polar residues" evidence="3">
    <location>
        <begin position="389"/>
        <end position="400"/>
    </location>
</feature>
<evidence type="ECO:0000313" key="6">
    <source>
        <dbReference type="Proteomes" id="UP001497497"/>
    </source>
</evidence>
<feature type="region of interest" description="Disordered" evidence="3">
    <location>
        <begin position="389"/>
        <end position="419"/>
    </location>
</feature>
<dbReference type="PANTHER" id="PTHR21027:SF1">
    <property type="entry name" value="TRNA-SPLICING ENDONUCLEASE SUBUNIT SEN54"/>
    <property type="match status" value="1"/>
</dbReference>
<dbReference type="InterPro" id="IPR024336">
    <property type="entry name" value="tRNA_splic_suSen54_N"/>
</dbReference>
<evidence type="ECO:0000259" key="4">
    <source>
        <dbReference type="Pfam" id="PF12928"/>
    </source>
</evidence>
<proteinExistence type="inferred from homology"/>
<gene>
    <name evidence="5" type="ORF">GSLYS_00003164001</name>
</gene>
<dbReference type="PANTHER" id="PTHR21027">
    <property type="entry name" value="TRNA-SPLICING ENDONUCLEASE SUBUNIT SEN54"/>
    <property type="match status" value="1"/>
</dbReference>
<evidence type="ECO:0000256" key="2">
    <source>
        <dbReference type="ARBA" id="ARBA00022694"/>
    </source>
</evidence>
<accession>A0AAV2H5M4</accession>
<evidence type="ECO:0000256" key="3">
    <source>
        <dbReference type="SAM" id="MobiDB-lite"/>
    </source>
</evidence>
<sequence>MSFYDLVKDSVLSAQELFKYRLKRETSLPSRGGQKDFQPDGSWIQTKALEAFMQERTSILSEQRVEKLKNLIEGKWDINKRLVNVKKTGKFWTHMGFTDNLRNWLYPEEALFLMEANVLEVYYRDLPLSIQEAYFEFLGPDVSLEEYQVFSHLRRLGFVVLRHESHPVITPYERQINLDKYIKKSQRKERKGKALQKGRKIIQLNGNSQGNSKEPAISSEIINDAIFAQDNLIPAASESNGNVSNSLKKMDTEYNESNGVEESVSFQHPADSVERVNVQPENVSVNTFQKAEKRCTSTVDNKTEISPAKIPRIDNESISLEGNPENAVVSTCGGEFSKGSSENCNSFQSSTNSRFYHDLWADCLQVAAKIHSSSHSELEDTHALEVTAENTQQKQLTSNLETHRDNKASDSSNKVVEPTVPLPNIANRNAVWLVAPDSRLLPSSVELNEEEEESLMFDVEQYRLKYPLKPKNRQMEKEEEREARIASLNFSFAEWTQRRPLVTATNWKDYKQKLAERLREINATTPVDHYWEGDVTPLVRPSDADSYECILKKLSIIQTAEDESLVPEADCVVSVKISYDVHLPDSKFKKSMPGVPNHRVCVTKCNSQPPGLAEIQELWSRFKDDVPIHWAVVDSGEIAFYIFDNSYKSESWT</sequence>
<reference evidence="5 6" key="1">
    <citation type="submission" date="2024-04" db="EMBL/GenBank/DDBJ databases">
        <authorList>
            <consortium name="Genoscope - CEA"/>
            <person name="William W."/>
        </authorList>
    </citation>
    <scope>NUCLEOTIDE SEQUENCE [LARGE SCALE GENOMIC DNA]</scope>
</reference>
<evidence type="ECO:0000256" key="1">
    <source>
        <dbReference type="ARBA" id="ARBA00005736"/>
    </source>
</evidence>
<dbReference type="Pfam" id="PF12928">
    <property type="entry name" value="tRNA_int_end_N2"/>
    <property type="match status" value="1"/>
</dbReference>
<comment type="caution">
    <text evidence="5">The sequence shown here is derived from an EMBL/GenBank/DDBJ whole genome shotgun (WGS) entry which is preliminary data.</text>
</comment>
<organism evidence="5 6">
    <name type="scientific">Lymnaea stagnalis</name>
    <name type="common">Great pond snail</name>
    <name type="synonym">Helix stagnalis</name>
    <dbReference type="NCBI Taxonomy" id="6523"/>
    <lineage>
        <taxon>Eukaryota</taxon>
        <taxon>Metazoa</taxon>
        <taxon>Spiralia</taxon>
        <taxon>Lophotrochozoa</taxon>
        <taxon>Mollusca</taxon>
        <taxon>Gastropoda</taxon>
        <taxon>Heterobranchia</taxon>
        <taxon>Euthyneura</taxon>
        <taxon>Panpulmonata</taxon>
        <taxon>Hygrophila</taxon>
        <taxon>Lymnaeoidea</taxon>
        <taxon>Lymnaeidae</taxon>
        <taxon>Lymnaea</taxon>
    </lineage>
</organism>
<feature type="domain" description="tRNA-splicing endonuclease subunit Sen54 N-terminal" evidence="4">
    <location>
        <begin position="58"/>
        <end position="123"/>
    </location>
</feature>
<keyword evidence="2" id="KW-0819">tRNA processing</keyword>
<dbReference type="EMBL" id="CAXITT010000041">
    <property type="protein sequence ID" value="CAL1528994.1"/>
    <property type="molecule type" value="Genomic_DNA"/>
</dbReference>
<dbReference type="Proteomes" id="UP001497497">
    <property type="component" value="Unassembled WGS sequence"/>
</dbReference>
<comment type="similarity">
    <text evidence="1">Belongs to the SEN54 family.</text>
</comment>